<dbReference type="EMBL" id="QLLL01000003">
    <property type="protein sequence ID" value="RAJ06610.1"/>
    <property type="molecule type" value="Genomic_DNA"/>
</dbReference>
<dbReference type="Proteomes" id="UP000249547">
    <property type="component" value="Unassembled WGS sequence"/>
</dbReference>
<protein>
    <submittedName>
        <fullName evidence="2">RimJ/RimL family protein N-acetyltransferase</fullName>
    </submittedName>
</protein>
<dbReference type="OrthoDB" id="9811523at2"/>
<dbReference type="AlphaFoldDB" id="A0A327QQJ2"/>
<proteinExistence type="predicted"/>
<gene>
    <name evidence="2" type="ORF">LX64_01737</name>
</gene>
<keyword evidence="3" id="KW-1185">Reference proteome</keyword>
<dbReference type="PROSITE" id="PS51186">
    <property type="entry name" value="GNAT"/>
    <property type="match status" value="1"/>
</dbReference>
<evidence type="ECO:0000259" key="1">
    <source>
        <dbReference type="PROSITE" id="PS51186"/>
    </source>
</evidence>
<accession>A0A327QQJ2</accession>
<dbReference type="GO" id="GO:0016747">
    <property type="term" value="F:acyltransferase activity, transferring groups other than amino-acyl groups"/>
    <property type="evidence" value="ECO:0007669"/>
    <property type="project" value="InterPro"/>
</dbReference>
<organism evidence="2 3">
    <name type="scientific">Chitinophaga skermanii</name>
    <dbReference type="NCBI Taxonomy" id="331697"/>
    <lineage>
        <taxon>Bacteria</taxon>
        <taxon>Pseudomonadati</taxon>
        <taxon>Bacteroidota</taxon>
        <taxon>Chitinophagia</taxon>
        <taxon>Chitinophagales</taxon>
        <taxon>Chitinophagaceae</taxon>
        <taxon>Chitinophaga</taxon>
    </lineage>
</organism>
<evidence type="ECO:0000313" key="2">
    <source>
        <dbReference type="EMBL" id="RAJ06610.1"/>
    </source>
</evidence>
<dbReference type="Gene3D" id="3.40.630.30">
    <property type="match status" value="1"/>
</dbReference>
<sequence>MIQLAPFEEIDFNRLIAWLDTEELLVQVAGPLFTHPLNTAQLVTYIADPNRHAFKVIDTTSHTVIGHAEIYKTEDNTGKICRVVIGDTTLRGKGIGQALISALVAYAVEDLQLQAVELNVYDWNTAAIKCYEKVGFVFNPNKMATIVVNGETWISLNMVYMKH</sequence>
<dbReference type="PANTHER" id="PTHR43415">
    <property type="entry name" value="SPERMIDINE N(1)-ACETYLTRANSFERASE"/>
    <property type="match status" value="1"/>
</dbReference>
<name>A0A327QQJ2_9BACT</name>
<dbReference type="InterPro" id="IPR016181">
    <property type="entry name" value="Acyl_CoA_acyltransferase"/>
</dbReference>
<keyword evidence="2" id="KW-0808">Transferase</keyword>
<dbReference type="CDD" id="cd04301">
    <property type="entry name" value="NAT_SF"/>
    <property type="match status" value="1"/>
</dbReference>
<reference evidence="2 3" key="1">
    <citation type="submission" date="2018-06" db="EMBL/GenBank/DDBJ databases">
        <title>Genomic Encyclopedia of Archaeal and Bacterial Type Strains, Phase II (KMG-II): from individual species to whole genera.</title>
        <authorList>
            <person name="Goeker M."/>
        </authorList>
    </citation>
    <scope>NUCLEOTIDE SEQUENCE [LARGE SCALE GENOMIC DNA]</scope>
    <source>
        <strain evidence="2 3">DSM 23857</strain>
    </source>
</reference>
<dbReference type="RefSeq" id="WP_111597217.1">
    <property type="nucleotide sequence ID" value="NZ_QLLL01000003.1"/>
</dbReference>
<dbReference type="SUPFAM" id="SSF55729">
    <property type="entry name" value="Acyl-CoA N-acyltransferases (Nat)"/>
    <property type="match status" value="1"/>
</dbReference>
<evidence type="ECO:0000313" key="3">
    <source>
        <dbReference type="Proteomes" id="UP000249547"/>
    </source>
</evidence>
<dbReference type="InterPro" id="IPR000182">
    <property type="entry name" value="GNAT_dom"/>
</dbReference>
<dbReference type="PANTHER" id="PTHR43415:SF5">
    <property type="entry name" value="ACETYLTRANSFERASE"/>
    <property type="match status" value="1"/>
</dbReference>
<comment type="caution">
    <text evidence="2">The sequence shown here is derived from an EMBL/GenBank/DDBJ whole genome shotgun (WGS) entry which is preliminary data.</text>
</comment>
<dbReference type="Pfam" id="PF00583">
    <property type="entry name" value="Acetyltransf_1"/>
    <property type="match status" value="1"/>
</dbReference>
<feature type="domain" description="N-acetyltransferase" evidence="1">
    <location>
        <begin position="2"/>
        <end position="163"/>
    </location>
</feature>